<accession>A0A7Y9NKT3</accession>
<name>A0A7Y9NKT3_9BACT</name>
<dbReference type="InterPro" id="IPR050953">
    <property type="entry name" value="N4_N6_ade-DNA_methylase"/>
</dbReference>
<dbReference type="InterPro" id="IPR029063">
    <property type="entry name" value="SAM-dependent_MTases_sf"/>
</dbReference>
<dbReference type="AlphaFoldDB" id="A0A7Y9NKT3"/>
<dbReference type="PROSITE" id="PS00092">
    <property type="entry name" value="N6_MTASE"/>
    <property type="match status" value="1"/>
</dbReference>
<dbReference type="EC" id="2.1.1.72" evidence="2"/>
<dbReference type="InterPro" id="IPR011639">
    <property type="entry name" value="MethylTrfase_TaqI-like_dom"/>
</dbReference>
<evidence type="ECO:0000256" key="4">
    <source>
        <dbReference type="ARBA" id="ARBA00022679"/>
    </source>
</evidence>
<dbReference type="PANTHER" id="PTHR33841">
    <property type="entry name" value="DNA METHYLTRANSFERASE YEEA-RELATED"/>
    <property type="match status" value="1"/>
</dbReference>
<evidence type="ECO:0000313" key="10">
    <source>
        <dbReference type="Proteomes" id="UP000534186"/>
    </source>
</evidence>
<evidence type="ECO:0000256" key="2">
    <source>
        <dbReference type="ARBA" id="ARBA00011900"/>
    </source>
</evidence>
<comment type="similarity">
    <text evidence="1">Belongs to the N(4)/N(6)-methyltransferase family.</text>
</comment>
<dbReference type="Pfam" id="PF07669">
    <property type="entry name" value="Eco57I"/>
    <property type="match status" value="1"/>
</dbReference>
<dbReference type="Proteomes" id="UP000534186">
    <property type="component" value="Unassembled WGS sequence"/>
</dbReference>
<evidence type="ECO:0000256" key="5">
    <source>
        <dbReference type="ARBA" id="ARBA00022691"/>
    </source>
</evidence>
<feature type="domain" description="Type II methyltransferase M.TaqI-like" evidence="7">
    <location>
        <begin position="64"/>
        <end position="149"/>
    </location>
</feature>
<dbReference type="EMBL" id="JACCCV010000001">
    <property type="protein sequence ID" value="NYF51214.1"/>
    <property type="molecule type" value="Genomic_DNA"/>
</dbReference>
<evidence type="ECO:0000259" key="7">
    <source>
        <dbReference type="Pfam" id="PF07669"/>
    </source>
</evidence>
<dbReference type="InterPro" id="IPR002052">
    <property type="entry name" value="DNA_methylase_N6_adenine_CS"/>
</dbReference>
<evidence type="ECO:0000256" key="6">
    <source>
        <dbReference type="ARBA" id="ARBA00047942"/>
    </source>
</evidence>
<keyword evidence="3" id="KW-0489">Methyltransferase</keyword>
<dbReference type="CDD" id="cd02440">
    <property type="entry name" value="AdoMet_MTases"/>
    <property type="match status" value="1"/>
</dbReference>
<proteinExistence type="inferred from homology"/>
<reference evidence="9 10" key="1">
    <citation type="submission" date="2020-07" db="EMBL/GenBank/DDBJ databases">
        <title>Genomic Encyclopedia of Type Strains, Phase IV (KMG-V): Genome sequencing to study the core and pangenomes of soil and plant-associated prokaryotes.</title>
        <authorList>
            <person name="Whitman W."/>
        </authorList>
    </citation>
    <scope>NUCLEOTIDE SEQUENCE [LARGE SCALE GENOMIC DNA]</scope>
    <source>
        <strain evidence="9 10">M8UP30</strain>
    </source>
</reference>
<comment type="caution">
    <text evidence="9">The sequence shown here is derived from an EMBL/GenBank/DDBJ whole genome shotgun (WGS) entry which is preliminary data.</text>
</comment>
<keyword evidence="5" id="KW-0949">S-adenosyl-L-methionine</keyword>
<dbReference type="Pfam" id="PF22837">
    <property type="entry name" value="M_Eco57I_C"/>
    <property type="match status" value="1"/>
</dbReference>
<evidence type="ECO:0000256" key="3">
    <source>
        <dbReference type="ARBA" id="ARBA00022603"/>
    </source>
</evidence>
<dbReference type="PRINTS" id="PR00507">
    <property type="entry name" value="N12N6MTFRASE"/>
</dbReference>
<dbReference type="GO" id="GO:0003676">
    <property type="term" value="F:nucleic acid binding"/>
    <property type="evidence" value="ECO:0007669"/>
    <property type="project" value="InterPro"/>
</dbReference>
<dbReference type="GO" id="GO:0006304">
    <property type="term" value="P:DNA modification"/>
    <property type="evidence" value="ECO:0007669"/>
    <property type="project" value="InterPro"/>
</dbReference>
<protein>
    <recommendedName>
        <fullName evidence="2">site-specific DNA-methyltransferase (adenine-specific)</fullName>
        <ecNumber evidence="2">2.1.1.72</ecNumber>
    </recommendedName>
</protein>
<dbReference type="GO" id="GO:0009007">
    <property type="term" value="F:site-specific DNA-methyltransferase (adenine-specific) activity"/>
    <property type="evidence" value="ECO:0007669"/>
    <property type="project" value="UniProtKB-EC"/>
</dbReference>
<gene>
    <name evidence="9" type="ORF">HDF12_001579</name>
</gene>
<dbReference type="Gene3D" id="3.40.50.150">
    <property type="entry name" value="Vaccinia Virus protein VP39"/>
    <property type="match status" value="1"/>
</dbReference>
<dbReference type="GO" id="GO:0032259">
    <property type="term" value="P:methylation"/>
    <property type="evidence" value="ECO:0007669"/>
    <property type="project" value="UniProtKB-KW"/>
</dbReference>
<evidence type="ECO:0000256" key="1">
    <source>
        <dbReference type="ARBA" id="ARBA00006594"/>
    </source>
</evidence>
<dbReference type="PANTHER" id="PTHR33841:SF5">
    <property type="entry name" value="DNA METHYLASE (MODIFICATION METHYLASE) (METHYLTRANSFERASE)-RELATED"/>
    <property type="match status" value="1"/>
</dbReference>
<sequence length="467" mass="52297">MTRALGHQRGALWLEPSFGRGAFVDEISALGVERETVFGIDLDRRKSKSDQKCIPVRGVDFLSWSSEEPARFDRIIGNPPFIAIERLRGALRTRASEIEWRSLKPLGSNGNLWASFLIASLKVLNAGGHLSFVLPAAWGYADYAADLRHKLPSLFKEFVCHRSKQPLFDSVLDGSYVIQCFGFGLKNRINSFHTYERKEDLVRGLRPPVRPSAPAIRTNIQAPSREVRRAGDLLQVRLGAVTGDAKYFLLSESRRQELRLPESCLIPVVTRARHLTAPSIRTSVWRQIRDSGDRSYLFNPQAGDLLNEAVKAYLRLPHKRGGCDRTSGWVSKRTPWYSVGLPSDFHGFMSGVSTDGPCIALNEMDRLAATNTLYVIRFNKNLKSRDAKAACSFSLLTTYSRAQLAARTRNYADGLRKLEPSDIAGITLPVRTEVHGAFDAYRSAAQLFIDGDTKLAIEMADEWFAKH</sequence>
<organism evidence="9 10">
    <name type="scientific">Tunturiibacter lichenicola</name>
    <dbReference type="NCBI Taxonomy" id="2051959"/>
    <lineage>
        <taxon>Bacteria</taxon>
        <taxon>Pseudomonadati</taxon>
        <taxon>Acidobacteriota</taxon>
        <taxon>Terriglobia</taxon>
        <taxon>Terriglobales</taxon>
        <taxon>Acidobacteriaceae</taxon>
        <taxon>Tunturiibacter</taxon>
    </lineage>
</organism>
<evidence type="ECO:0000313" key="9">
    <source>
        <dbReference type="EMBL" id="NYF51214.1"/>
    </source>
</evidence>
<feature type="domain" description="Type II methyltransferase M.Eco57I C-terminal" evidence="8">
    <location>
        <begin position="224"/>
        <end position="461"/>
    </location>
</feature>
<keyword evidence="4" id="KW-0808">Transferase</keyword>
<dbReference type="SUPFAM" id="SSF53335">
    <property type="entry name" value="S-adenosyl-L-methionine-dependent methyltransferases"/>
    <property type="match status" value="1"/>
</dbReference>
<evidence type="ECO:0000259" key="8">
    <source>
        <dbReference type="Pfam" id="PF22837"/>
    </source>
</evidence>
<dbReference type="InterPro" id="IPR054520">
    <property type="entry name" value="M_Eco57I_C"/>
</dbReference>
<comment type="catalytic activity">
    <reaction evidence="6">
        <text>a 2'-deoxyadenosine in DNA + S-adenosyl-L-methionine = an N(6)-methyl-2'-deoxyadenosine in DNA + S-adenosyl-L-homocysteine + H(+)</text>
        <dbReference type="Rhea" id="RHEA:15197"/>
        <dbReference type="Rhea" id="RHEA-COMP:12418"/>
        <dbReference type="Rhea" id="RHEA-COMP:12419"/>
        <dbReference type="ChEBI" id="CHEBI:15378"/>
        <dbReference type="ChEBI" id="CHEBI:57856"/>
        <dbReference type="ChEBI" id="CHEBI:59789"/>
        <dbReference type="ChEBI" id="CHEBI:90615"/>
        <dbReference type="ChEBI" id="CHEBI:90616"/>
        <dbReference type="EC" id="2.1.1.72"/>
    </reaction>
</comment>